<evidence type="ECO:0000256" key="1">
    <source>
        <dbReference type="ARBA" id="ARBA00005964"/>
    </source>
</evidence>
<evidence type="ECO:0000313" key="7">
    <source>
        <dbReference type="Proteomes" id="UP000594681"/>
    </source>
</evidence>
<feature type="domain" description="Carboxylesterase type B" evidence="5">
    <location>
        <begin position="29"/>
        <end position="490"/>
    </location>
</feature>
<name>A0A7T0KGX2_9CORY</name>
<dbReference type="Pfam" id="PF00135">
    <property type="entry name" value="COesterase"/>
    <property type="match status" value="1"/>
</dbReference>
<dbReference type="GO" id="GO:0016787">
    <property type="term" value="F:hydrolase activity"/>
    <property type="evidence" value="ECO:0007669"/>
    <property type="project" value="UniProtKB-KW"/>
</dbReference>
<gene>
    <name evidence="6" type="ORF">G7Y31_04430</name>
</gene>
<evidence type="ECO:0000313" key="6">
    <source>
        <dbReference type="EMBL" id="QPK79944.1"/>
    </source>
</evidence>
<dbReference type="SUPFAM" id="SSF53474">
    <property type="entry name" value="alpha/beta-Hydrolases"/>
    <property type="match status" value="1"/>
</dbReference>
<sequence>MSAHSHPASQPNGHPAASSASAQPADVLTVPTTAGYVRGIYEQLEDGSRVRSWRGVYFGDTTAGPARFQAARPVPPWAGVRDASEFGPVAPQPTYSWTERVEGSEDCLHLDIVRPDTDRTLPVVVYLHGGSYIVGSSHMFMLRGFNMARDLDVVYVSVNFRLGALGYLDVRSLAGQACANPALSDQLLALHWVRDNIAAFGGDPQAVTVMGESAGGAAVLTLMASPAAQGLFHRAIAQSPPISLVHSRAQSTLWARELVNRLALPRMSTVRDLQDQDFADIVRAGQSMMWRKQELLHLNSCYAPTVDRQLLPEHPIDVFESGTQAPVPLLIGTNADEASFAKFLFQRARARRRAGVRLLSSFDSAAAEEVVAQYNGAHSRSDFAQLLADALFWAPAVAVAEAHAVHHPTWMYSFEFAPVVLRALGLGAVHSLELSHLFGDAQASRISVLTRMGSAADFAGVTQTMQQHWRQFIHAGDPGPQWPAYRVFHSGDPAQRLEAARDNSGADVGLRAVRRFDVESSVVCDPKADKRLAWQDYNMRQWGAGRPELVEALDFITSLLD</sequence>
<keyword evidence="7" id="KW-1185">Reference proteome</keyword>
<organism evidence="6 7">
    <name type="scientific">Corynebacterium lizhenjunii</name>
    <dbReference type="NCBI Taxonomy" id="2709394"/>
    <lineage>
        <taxon>Bacteria</taxon>
        <taxon>Bacillati</taxon>
        <taxon>Actinomycetota</taxon>
        <taxon>Actinomycetes</taxon>
        <taxon>Mycobacteriales</taxon>
        <taxon>Corynebacteriaceae</taxon>
        <taxon>Corynebacterium</taxon>
    </lineage>
</organism>
<evidence type="ECO:0000256" key="4">
    <source>
        <dbReference type="SAM" id="MobiDB-lite"/>
    </source>
</evidence>
<dbReference type="Proteomes" id="UP000594681">
    <property type="component" value="Chromosome"/>
</dbReference>
<reference evidence="6 7" key="1">
    <citation type="submission" date="2020-11" db="EMBL/GenBank/DDBJ databases">
        <title>Corynebacterium sp. ZJ-599.</title>
        <authorList>
            <person name="Zhou J."/>
        </authorList>
    </citation>
    <scope>NUCLEOTIDE SEQUENCE [LARGE SCALE GENOMIC DNA]</scope>
    <source>
        <strain evidence="6 7">ZJ-599</strain>
    </source>
</reference>
<dbReference type="EMBL" id="CP064954">
    <property type="protein sequence ID" value="QPK79944.1"/>
    <property type="molecule type" value="Genomic_DNA"/>
</dbReference>
<evidence type="ECO:0000259" key="5">
    <source>
        <dbReference type="Pfam" id="PF00135"/>
    </source>
</evidence>
<feature type="region of interest" description="Disordered" evidence="4">
    <location>
        <begin position="1"/>
        <end position="24"/>
    </location>
</feature>
<comment type="similarity">
    <text evidence="1 3">Belongs to the type-B carboxylesterase/lipase family.</text>
</comment>
<dbReference type="PROSITE" id="PS00122">
    <property type="entry name" value="CARBOXYLESTERASE_B_1"/>
    <property type="match status" value="1"/>
</dbReference>
<dbReference type="KEGG" id="cliz:G7Y31_04430"/>
<dbReference type="InterPro" id="IPR029058">
    <property type="entry name" value="AB_hydrolase_fold"/>
</dbReference>
<protein>
    <recommendedName>
        <fullName evidence="3">Carboxylic ester hydrolase</fullName>
        <ecNumber evidence="3">3.1.1.-</ecNumber>
    </recommendedName>
</protein>
<evidence type="ECO:0000256" key="3">
    <source>
        <dbReference type="RuleBase" id="RU361235"/>
    </source>
</evidence>
<dbReference type="EC" id="3.1.1.-" evidence="3"/>
<dbReference type="InterPro" id="IPR002018">
    <property type="entry name" value="CarbesteraseB"/>
</dbReference>
<evidence type="ECO:0000256" key="2">
    <source>
        <dbReference type="ARBA" id="ARBA00022801"/>
    </source>
</evidence>
<dbReference type="AlphaFoldDB" id="A0A7T0KGX2"/>
<dbReference type="RefSeq" id="WP_165008979.1">
    <property type="nucleotide sequence ID" value="NZ_CP064954.1"/>
</dbReference>
<dbReference type="PANTHER" id="PTHR11559">
    <property type="entry name" value="CARBOXYLESTERASE"/>
    <property type="match status" value="1"/>
</dbReference>
<dbReference type="Gene3D" id="3.40.50.1820">
    <property type="entry name" value="alpha/beta hydrolase"/>
    <property type="match status" value="1"/>
</dbReference>
<keyword evidence="2 3" id="KW-0378">Hydrolase</keyword>
<dbReference type="InterPro" id="IPR050309">
    <property type="entry name" value="Type-B_Carboxylest/Lipase"/>
</dbReference>
<accession>A0A7T0KGX2</accession>
<dbReference type="InterPro" id="IPR019826">
    <property type="entry name" value="Carboxylesterase_B_AS"/>
</dbReference>
<proteinExistence type="inferred from homology"/>